<feature type="signal peptide" evidence="2">
    <location>
        <begin position="1"/>
        <end position="16"/>
    </location>
</feature>
<reference evidence="3 4" key="1">
    <citation type="submission" date="2016-07" db="EMBL/GenBank/DDBJ databases">
        <title>Complete genome sequence of Altererythrobacter namhicola JCM 16345T, containing esterase-encoding genes.</title>
        <authorList>
            <person name="Cheng H."/>
            <person name="Wu Y.-H."/>
            <person name="Jian S.-L."/>
            <person name="Huo Y.-Y."/>
            <person name="Wang C.-S."/>
            <person name="Xu X.-W."/>
        </authorList>
    </citation>
    <scope>NUCLEOTIDE SEQUENCE [LARGE SCALE GENOMIC DNA]</scope>
    <source>
        <strain evidence="3 4">JCM 16345</strain>
    </source>
</reference>
<dbReference type="Proteomes" id="UP000092698">
    <property type="component" value="Chromosome"/>
</dbReference>
<gene>
    <name evidence="3" type="ORF">A6F65_01677</name>
</gene>
<evidence type="ECO:0000313" key="3">
    <source>
        <dbReference type="EMBL" id="ANU07974.1"/>
    </source>
</evidence>
<organism evidence="3 4">
    <name type="scientific">Paraurantiacibacter namhicola</name>
    <dbReference type="NCBI Taxonomy" id="645517"/>
    <lineage>
        <taxon>Bacteria</taxon>
        <taxon>Pseudomonadati</taxon>
        <taxon>Pseudomonadota</taxon>
        <taxon>Alphaproteobacteria</taxon>
        <taxon>Sphingomonadales</taxon>
        <taxon>Erythrobacteraceae</taxon>
        <taxon>Paraurantiacibacter</taxon>
    </lineage>
</organism>
<feature type="chain" id="PRO_5008884471" description="Integron" evidence="2">
    <location>
        <begin position="17"/>
        <end position="163"/>
    </location>
</feature>
<proteinExistence type="predicted"/>
<evidence type="ECO:0000256" key="1">
    <source>
        <dbReference type="SAM" id="MobiDB-lite"/>
    </source>
</evidence>
<evidence type="ECO:0008006" key="5">
    <source>
        <dbReference type="Google" id="ProtNLM"/>
    </source>
</evidence>
<keyword evidence="4" id="KW-1185">Reference proteome</keyword>
<sequence>MRLLPILFLVSTAALAACQEAETPTKPISVESAIPVDPASASPVEGQRTLATGPTRPVRVGQDGPDMDACGSYAEVAERPTGEQNFAMVLAAPQEGATPLERLSAGLGVSVCEQEGDYVGVVYSRETDLGSCRVGSPVAEEQDYAGPCRSGWIEAKYLRMMAG</sequence>
<dbReference type="PROSITE" id="PS51257">
    <property type="entry name" value="PROKAR_LIPOPROTEIN"/>
    <property type="match status" value="1"/>
</dbReference>
<feature type="region of interest" description="Disordered" evidence="1">
    <location>
        <begin position="37"/>
        <end position="65"/>
    </location>
</feature>
<dbReference type="EMBL" id="CP016545">
    <property type="protein sequence ID" value="ANU07974.1"/>
    <property type="molecule type" value="Genomic_DNA"/>
</dbReference>
<keyword evidence="2" id="KW-0732">Signal</keyword>
<name>A0A1C7D921_9SPHN</name>
<dbReference type="STRING" id="645517.A6F65_01677"/>
<accession>A0A1C7D921</accession>
<evidence type="ECO:0000313" key="4">
    <source>
        <dbReference type="Proteomes" id="UP000092698"/>
    </source>
</evidence>
<protein>
    <recommendedName>
        <fullName evidence="5">Integron</fullName>
    </recommendedName>
</protein>
<dbReference type="AlphaFoldDB" id="A0A1C7D921"/>
<evidence type="ECO:0000256" key="2">
    <source>
        <dbReference type="SAM" id="SignalP"/>
    </source>
</evidence>
<dbReference type="KEGG" id="anh:A6F65_01677"/>